<accession>S9R4P8</accession>
<evidence type="ECO:0000256" key="5">
    <source>
        <dbReference type="SAM" id="SignalP"/>
    </source>
</evidence>
<reference evidence="9" key="1">
    <citation type="journal article" date="2014" name="Stand. Genomic Sci.">
        <title>Genome sequence of the exopolysaccharide-producing Salipiger mucosus type strain (DSM 16094(T)), a moderately halophilic member of the Roseobacter clade.</title>
        <authorList>
            <person name="Riedel T."/>
            <person name="Spring S."/>
            <person name="Fiebig A."/>
            <person name="Petersen J."/>
            <person name="Kyrpides N.C."/>
            <person name="Goker M."/>
            <person name="Klenk H.P."/>
        </authorList>
    </citation>
    <scope>NUCLEOTIDE SEQUENCE [LARGE SCALE GENOMIC DNA]</scope>
    <source>
        <strain evidence="9">DSM 16094</strain>
    </source>
</reference>
<evidence type="ECO:0000256" key="1">
    <source>
        <dbReference type="ARBA" id="ARBA00022729"/>
    </source>
</evidence>
<dbReference type="InterPro" id="IPR052755">
    <property type="entry name" value="Lysozyme_Inhibitor_LprI"/>
</dbReference>
<evidence type="ECO:0000256" key="4">
    <source>
        <dbReference type="ARBA" id="ARBA00023288"/>
    </source>
</evidence>
<dbReference type="InterPro" id="IPR009739">
    <property type="entry name" value="LprI-like_N"/>
</dbReference>
<gene>
    <name evidence="8" type="ORF">Salmuc_02938</name>
</gene>
<dbReference type="GO" id="GO:0005576">
    <property type="term" value="C:extracellular region"/>
    <property type="evidence" value="ECO:0007669"/>
    <property type="project" value="TreeGrafter"/>
</dbReference>
<comment type="caution">
    <text evidence="8">The sequence shown here is derived from an EMBL/GenBank/DDBJ whole genome shotgun (WGS) entry which is preliminary data.</text>
</comment>
<protein>
    <submittedName>
        <fullName evidence="8">Lipoprotein, putative</fullName>
    </submittedName>
</protein>
<keyword evidence="4 8" id="KW-0449">Lipoprotein</keyword>
<dbReference type="Gene3D" id="1.20.1270.180">
    <property type="match status" value="1"/>
</dbReference>
<evidence type="ECO:0000313" key="8">
    <source>
        <dbReference type="EMBL" id="EPX86963.1"/>
    </source>
</evidence>
<feature type="chain" id="PRO_5004555635" evidence="5">
    <location>
        <begin position="19"/>
        <end position="206"/>
    </location>
</feature>
<dbReference type="OrthoDB" id="5565855at2"/>
<keyword evidence="2" id="KW-0472">Membrane</keyword>
<feature type="domain" description="C-type lysozyme inhibitor" evidence="7">
    <location>
        <begin position="126"/>
        <end position="194"/>
    </location>
</feature>
<feature type="domain" description="Lysozyme inhibitor LprI-like N-terminal" evidence="6">
    <location>
        <begin position="25"/>
        <end position="106"/>
    </location>
</feature>
<dbReference type="EMBL" id="APVH01000002">
    <property type="protein sequence ID" value="EPX86963.1"/>
    <property type="molecule type" value="Genomic_DNA"/>
</dbReference>
<evidence type="ECO:0000313" key="9">
    <source>
        <dbReference type="Proteomes" id="UP000015347"/>
    </source>
</evidence>
<proteinExistence type="predicted"/>
<dbReference type="PANTHER" id="PTHR37549">
    <property type="entry name" value="LIPOPROTEIN LPRI"/>
    <property type="match status" value="1"/>
</dbReference>
<dbReference type="eggNOG" id="COG4461">
    <property type="taxonomic scope" value="Bacteria"/>
</dbReference>
<dbReference type="AlphaFoldDB" id="S9R4P8"/>
<evidence type="ECO:0000259" key="6">
    <source>
        <dbReference type="Pfam" id="PF07007"/>
    </source>
</evidence>
<keyword evidence="9" id="KW-1185">Reference proteome</keyword>
<feature type="signal peptide" evidence="5">
    <location>
        <begin position="1"/>
        <end position="18"/>
    </location>
</feature>
<evidence type="ECO:0000256" key="3">
    <source>
        <dbReference type="ARBA" id="ARBA00023139"/>
    </source>
</evidence>
<organism evidence="8 9">
    <name type="scientific">Salipiger mucosus DSM 16094</name>
    <dbReference type="NCBI Taxonomy" id="1123237"/>
    <lineage>
        <taxon>Bacteria</taxon>
        <taxon>Pseudomonadati</taxon>
        <taxon>Pseudomonadota</taxon>
        <taxon>Alphaproteobacteria</taxon>
        <taxon>Rhodobacterales</taxon>
        <taxon>Roseobacteraceae</taxon>
        <taxon>Salipiger</taxon>
    </lineage>
</organism>
<keyword evidence="1 5" id="KW-0732">Signal</keyword>
<dbReference type="Pfam" id="PF09864">
    <property type="entry name" value="MliC"/>
    <property type="match status" value="1"/>
</dbReference>
<evidence type="ECO:0000256" key="2">
    <source>
        <dbReference type="ARBA" id="ARBA00023136"/>
    </source>
</evidence>
<dbReference type="Gene3D" id="2.40.128.200">
    <property type="match status" value="1"/>
</dbReference>
<dbReference type="PANTHER" id="PTHR37549:SF1">
    <property type="entry name" value="LIPOPROTEIN LPRI"/>
    <property type="match status" value="1"/>
</dbReference>
<evidence type="ECO:0000259" key="7">
    <source>
        <dbReference type="Pfam" id="PF09864"/>
    </source>
</evidence>
<dbReference type="HOGENOM" id="CLU_098273_1_0_5"/>
<dbReference type="SUPFAM" id="SSF141488">
    <property type="entry name" value="YdhA-like"/>
    <property type="match status" value="1"/>
</dbReference>
<name>S9R4P8_9RHOB</name>
<sequence>MTFRIFAALVLAATPAAALDPSFDCSKAESGGEKAVCASDALASMDLELARLYKLAAEGPNISADRLNELKAMQRGWIKGRDDCWKAEDSEAACVAREYAFRIDALRTGYADARAEEGASVGPFAYVCEGLDAAVSATFVNTMAPMAVLRWNSDAAALPQVPAASGARYEAEGGYLGHVLFWTRGDEAVMQVGAGPEMACVQDDIG</sequence>
<dbReference type="InterPro" id="IPR018660">
    <property type="entry name" value="MliC"/>
</dbReference>
<dbReference type="STRING" id="1123237.Salmuc_02938"/>
<dbReference type="RefSeq" id="WP_020040729.1">
    <property type="nucleotide sequence ID" value="NZ_KE557273.1"/>
</dbReference>
<dbReference type="Proteomes" id="UP000015347">
    <property type="component" value="Unassembled WGS sequence"/>
</dbReference>
<dbReference type="Pfam" id="PF07007">
    <property type="entry name" value="LprI"/>
    <property type="match status" value="1"/>
</dbReference>
<keyword evidence="3" id="KW-0564">Palmitate</keyword>
<dbReference type="InterPro" id="IPR036328">
    <property type="entry name" value="MliC_sf"/>
</dbReference>